<keyword evidence="2" id="KW-1185">Reference proteome</keyword>
<reference evidence="2" key="1">
    <citation type="journal article" date="2019" name="Int. J. Syst. Evol. Microbiol.">
        <title>The Global Catalogue of Microorganisms (GCM) 10K type strain sequencing project: providing services to taxonomists for standard genome sequencing and annotation.</title>
        <authorList>
            <consortium name="The Broad Institute Genomics Platform"/>
            <consortium name="The Broad Institute Genome Sequencing Center for Infectious Disease"/>
            <person name="Wu L."/>
            <person name="Ma J."/>
        </authorList>
    </citation>
    <scope>NUCLEOTIDE SEQUENCE [LARGE SCALE GENOMIC DNA]</scope>
    <source>
        <strain evidence="2">CGMCC 1.15044</strain>
    </source>
</reference>
<name>A0ABQ1FYM1_9BACL</name>
<dbReference type="EMBL" id="BMHF01000004">
    <property type="protein sequence ID" value="GGA32428.1"/>
    <property type="molecule type" value="Genomic_DNA"/>
</dbReference>
<dbReference type="SUPFAM" id="SSF51219">
    <property type="entry name" value="TRAP-like"/>
    <property type="match status" value="1"/>
</dbReference>
<proteinExistence type="predicted"/>
<dbReference type="RefSeq" id="WP_373286351.1">
    <property type="nucleotide sequence ID" value="NZ_BMHF01000004.1"/>
</dbReference>
<dbReference type="Gene3D" id="3.60.160.10">
    <property type="entry name" value="Mitochondrial biogenesis AIM24"/>
    <property type="match status" value="1"/>
</dbReference>
<dbReference type="InterPro" id="IPR036983">
    <property type="entry name" value="AIM24_sf"/>
</dbReference>
<evidence type="ECO:0008006" key="3">
    <source>
        <dbReference type="Google" id="ProtNLM"/>
    </source>
</evidence>
<dbReference type="Proteomes" id="UP000609323">
    <property type="component" value="Unassembled WGS sequence"/>
</dbReference>
<sequence>MDIRFETETLQALGEAATFRLSDGETAHMLHPSQIIAYRGASAGRVDRLMDVKGMYRKHKLLRADLTGPCEFIAVLPPGYNLKPVELQTGSDLLYDYRHLFYYTDGVTMQSRILNVKNMLITRDAIKMKFSGIGQIGLLTEGHVVEAVLHPSEPIYVQADSVIAYPENARMELAVYGNHLASQHMSYHWKITGQGSVLLQAGRESRKLEDSLQNEGLFKRILREVIPFGSVFIK</sequence>
<accession>A0ABQ1FYM1</accession>
<dbReference type="InterPro" id="IPR002838">
    <property type="entry name" value="AIM24"/>
</dbReference>
<organism evidence="1 2">
    <name type="scientific">Paenibacillus physcomitrellae</name>
    <dbReference type="NCBI Taxonomy" id="1619311"/>
    <lineage>
        <taxon>Bacteria</taxon>
        <taxon>Bacillati</taxon>
        <taxon>Bacillota</taxon>
        <taxon>Bacilli</taxon>
        <taxon>Bacillales</taxon>
        <taxon>Paenibacillaceae</taxon>
        <taxon>Paenibacillus</taxon>
    </lineage>
</organism>
<protein>
    <recommendedName>
        <fullName evidence="3">AIM24 family protein</fullName>
    </recommendedName>
</protein>
<dbReference type="InterPro" id="IPR016031">
    <property type="entry name" value="Trp_RNA-bd_attenuator-like_dom"/>
</dbReference>
<dbReference type="Pfam" id="PF01987">
    <property type="entry name" value="AIM24"/>
    <property type="match status" value="1"/>
</dbReference>
<gene>
    <name evidence="1" type="ORF">GCM10010917_16900</name>
</gene>
<comment type="caution">
    <text evidence="1">The sequence shown here is derived from an EMBL/GenBank/DDBJ whole genome shotgun (WGS) entry which is preliminary data.</text>
</comment>
<evidence type="ECO:0000313" key="2">
    <source>
        <dbReference type="Proteomes" id="UP000609323"/>
    </source>
</evidence>
<evidence type="ECO:0000313" key="1">
    <source>
        <dbReference type="EMBL" id="GGA32428.1"/>
    </source>
</evidence>